<evidence type="ECO:0000313" key="8">
    <source>
        <dbReference type="EMBL" id="TRO12808.1"/>
    </source>
</evidence>
<dbReference type="InterPro" id="IPR017200">
    <property type="entry name" value="PqqE-like"/>
</dbReference>
<proteinExistence type="predicted"/>
<evidence type="ECO:0000256" key="2">
    <source>
        <dbReference type="ARBA" id="ARBA00022485"/>
    </source>
</evidence>
<comment type="caution">
    <text evidence="8">The sequence shown here is derived from an EMBL/GenBank/DDBJ whole genome shotgun (WGS) entry which is preliminary data.</text>
</comment>
<dbReference type="InterPro" id="IPR013785">
    <property type="entry name" value="Aldolase_TIM"/>
</dbReference>
<keyword evidence="6" id="KW-0411">Iron-sulfur</keyword>
<dbReference type="CDD" id="cd01335">
    <property type="entry name" value="Radical_SAM"/>
    <property type="match status" value="1"/>
</dbReference>
<comment type="cofactor">
    <cofactor evidence="1">
        <name>[4Fe-4S] cluster</name>
        <dbReference type="ChEBI" id="CHEBI:49883"/>
    </cofactor>
</comment>
<dbReference type="InterPro" id="IPR050377">
    <property type="entry name" value="Radical_SAM_PqqE_MftC-like"/>
</dbReference>
<organism evidence="8 9">
    <name type="scientific">Ectopseudomonas mendocina</name>
    <name type="common">Pseudomonas mendocina</name>
    <dbReference type="NCBI Taxonomy" id="300"/>
    <lineage>
        <taxon>Bacteria</taxon>
        <taxon>Pseudomonadati</taxon>
        <taxon>Pseudomonadota</taxon>
        <taxon>Gammaproteobacteria</taxon>
        <taxon>Pseudomonadales</taxon>
        <taxon>Pseudomonadaceae</taxon>
        <taxon>Ectopseudomonas</taxon>
    </lineage>
</organism>
<dbReference type="PANTHER" id="PTHR11228:SF7">
    <property type="entry name" value="PQQA PEPTIDE CYCLASE"/>
    <property type="match status" value="1"/>
</dbReference>
<keyword evidence="2" id="KW-0004">4Fe-4S</keyword>
<keyword evidence="3" id="KW-0949">S-adenosyl-L-methionine</keyword>
<keyword evidence="4" id="KW-0479">Metal-binding</keyword>
<gene>
    <name evidence="8" type="ORF">EQ836_22025</name>
</gene>
<dbReference type="PANTHER" id="PTHR11228">
    <property type="entry name" value="RADICAL SAM DOMAIN PROTEIN"/>
    <property type="match status" value="1"/>
</dbReference>
<reference evidence="8 9" key="1">
    <citation type="submission" date="2019-01" db="EMBL/GenBank/DDBJ databases">
        <title>Whole genome shotgun sequencing of Pseudomonas spp. isolated by its ability to degrade furfural.</title>
        <authorList>
            <person name="Donoso R."/>
            <person name="Farkas C."/>
            <person name="Villegas P."/>
            <person name="Gonzales-Toro F."/>
            <person name="Guajardo-Parra M."/>
            <person name="Araya-Nail M."/>
            <person name="Morgante V."/>
            <person name="Perez-Pantoja D."/>
        </authorList>
    </citation>
    <scope>NUCLEOTIDE SEQUENCE [LARGE SCALE GENOMIC DNA]</scope>
    <source>
        <strain evidence="8 9">VN231</strain>
    </source>
</reference>
<evidence type="ECO:0000259" key="7">
    <source>
        <dbReference type="Pfam" id="PF04055"/>
    </source>
</evidence>
<evidence type="ECO:0000256" key="3">
    <source>
        <dbReference type="ARBA" id="ARBA00022691"/>
    </source>
</evidence>
<dbReference type="Pfam" id="PF04055">
    <property type="entry name" value="Radical_SAM"/>
    <property type="match status" value="1"/>
</dbReference>
<keyword evidence="5" id="KW-0408">Iron</keyword>
<evidence type="ECO:0000256" key="6">
    <source>
        <dbReference type="ARBA" id="ARBA00023014"/>
    </source>
</evidence>
<dbReference type="RefSeq" id="WP_143502841.1">
    <property type="nucleotide sequence ID" value="NZ_SCFV01000012.1"/>
</dbReference>
<dbReference type="SUPFAM" id="SSF102114">
    <property type="entry name" value="Radical SAM enzymes"/>
    <property type="match status" value="1"/>
</dbReference>
<dbReference type="SFLD" id="SFLDG01067">
    <property type="entry name" value="SPASM/twitch_domain_containing"/>
    <property type="match status" value="1"/>
</dbReference>
<dbReference type="SFLD" id="SFLDG01386">
    <property type="entry name" value="main_SPASM_domain-containing"/>
    <property type="match status" value="1"/>
</dbReference>
<dbReference type="NCBIfam" id="TIGR04085">
    <property type="entry name" value="rSAM_more_4Fe4S"/>
    <property type="match status" value="1"/>
</dbReference>
<dbReference type="InterPro" id="IPR058240">
    <property type="entry name" value="rSAM_sf"/>
</dbReference>
<dbReference type="PIRSF" id="PIRSF037420">
    <property type="entry name" value="PQQ_syn_pqqE"/>
    <property type="match status" value="1"/>
</dbReference>
<dbReference type="GO" id="GO:0051539">
    <property type="term" value="F:4 iron, 4 sulfur cluster binding"/>
    <property type="evidence" value="ECO:0007669"/>
    <property type="project" value="UniProtKB-KW"/>
</dbReference>
<sequence>MDQIYLVLTETCNLACNHCIRESSPHIKNSINYGELISLLCDIERRYPQATVLLTGGEPTVYKYFSEVLSFALDKGLEVLVNTNAVTGFFKESKLARFVKYKKLRFQISLDGAEEPHNKIRGEGTFAKSLDSLHLLTSMGFKCSVSATVQNSDFISNFPVFFESLSELDLTHIAIKRATYAGRAASGYELTSTQWNDFVYSVRGSITNHKMLIYPMYDFSELDRISADDLSSFADTNIKYRNCGAGTARVYVYPNLDVCSCTCFKSKPIGSLSTGSLSSIINSYSPLSVESSVCSSCRYLNLCNGGCLGSGYQYFGKINFPDPRCPKIIASNEGGENSNSLILKI</sequence>
<dbReference type="GO" id="GO:0046872">
    <property type="term" value="F:metal ion binding"/>
    <property type="evidence" value="ECO:0007669"/>
    <property type="project" value="UniProtKB-KW"/>
</dbReference>
<dbReference type="InterPro" id="IPR023885">
    <property type="entry name" value="4Fe4S-binding_SPASM_dom"/>
</dbReference>
<evidence type="ECO:0000256" key="4">
    <source>
        <dbReference type="ARBA" id="ARBA00022723"/>
    </source>
</evidence>
<evidence type="ECO:0000256" key="5">
    <source>
        <dbReference type="ARBA" id="ARBA00023004"/>
    </source>
</evidence>
<dbReference type="SFLD" id="SFLDS00029">
    <property type="entry name" value="Radical_SAM"/>
    <property type="match status" value="1"/>
</dbReference>
<protein>
    <submittedName>
        <fullName evidence="8">Radical SAM protein</fullName>
    </submittedName>
</protein>
<dbReference type="AlphaFoldDB" id="A0ABD7RR57"/>
<dbReference type="EMBL" id="SCFV01000012">
    <property type="protein sequence ID" value="TRO12808.1"/>
    <property type="molecule type" value="Genomic_DNA"/>
</dbReference>
<feature type="domain" description="Radical SAM core" evidence="7">
    <location>
        <begin position="7"/>
        <end position="147"/>
    </location>
</feature>
<accession>A0ABD7RR57</accession>
<evidence type="ECO:0000256" key="1">
    <source>
        <dbReference type="ARBA" id="ARBA00001966"/>
    </source>
</evidence>
<name>A0ABD7RR57_ECTME</name>
<evidence type="ECO:0000313" key="9">
    <source>
        <dbReference type="Proteomes" id="UP000317327"/>
    </source>
</evidence>
<dbReference type="Proteomes" id="UP000317327">
    <property type="component" value="Unassembled WGS sequence"/>
</dbReference>
<dbReference type="Gene3D" id="3.20.20.70">
    <property type="entry name" value="Aldolase class I"/>
    <property type="match status" value="1"/>
</dbReference>
<dbReference type="InterPro" id="IPR007197">
    <property type="entry name" value="rSAM"/>
</dbReference>